<organism evidence="1 2">
    <name type="scientific">Candidatus Protochlamydia amoebophila</name>
    <dbReference type="NCBI Taxonomy" id="362787"/>
    <lineage>
        <taxon>Bacteria</taxon>
        <taxon>Pseudomonadati</taxon>
        <taxon>Chlamydiota</taxon>
        <taxon>Chlamydiia</taxon>
        <taxon>Parachlamydiales</taxon>
        <taxon>Parachlamydiaceae</taxon>
        <taxon>Candidatus Protochlamydia</taxon>
    </lineage>
</organism>
<evidence type="ECO:0000313" key="1">
    <source>
        <dbReference type="EMBL" id="KIC71110.1"/>
    </source>
</evidence>
<comment type="caution">
    <text evidence="1">The sequence shown here is derived from an EMBL/GenBank/DDBJ whole genome shotgun (WGS) entry which is preliminary data.</text>
</comment>
<sequence>MVNYIQFKPTNQLFINQKEFQIAHDNFFNGKLTKGYSLYCVQQAIHAFWFNY</sequence>
<evidence type="ECO:0000313" key="2">
    <source>
        <dbReference type="Proteomes" id="UP000031465"/>
    </source>
</evidence>
<dbReference type="EMBL" id="JSAN01000115">
    <property type="protein sequence ID" value="KIC71110.1"/>
    <property type="molecule type" value="Genomic_DNA"/>
</dbReference>
<proteinExistence type="predicted"/>
<gene>
    <name evidence="1" type="ORF">DB44_ER00390</name>
</gene>
<dbReference type="PATRIC" id="fig|362787.3.peg.1713"/>
<name>A0A0C1JIB0_9BACT</name>
<dbReference type="Proteomes" id="UP000031465">
    <property type="component" value="Unassembled WGS sequence"/>
</dbReference>
<dbReference type="AlphaFoldDB" id="A0A0C1JIB0"/>
<protein>
    <submittedName>
        <fullName evidence="1">Uncharacterized protein</fullName>
    </submittedName>
</protein>
<accession>A0A0C1JIB0</accession>
<reference evidence="1 2" key="1">
    <citation type="journal article" date="2014" name="Mol. Biol. Evol.">
        <title>Massive expansion of Ubiquitination-related gene families within the Chlamydiae.</title>
        <authorList>
            <person name="Domman D."/>
            <person name="Collingro A."/>
            <person name="Lagkouvardos I."/>
            <person name="Gehre L."/>
            <person name="Weinmaier T."/>
            <person name="Rattei T."/>
            <person name="Subtil A."/>
            <person name="Horn M."/>
        </authorList>
    </citation>
    <scope>NUCLEOTIDE SEQUENCE [LARGE SCALE GENOMIC DNA]</scope>
    <source>
        <strain evidence="1 2">EI2</strain>
    </source>
</reference>